<keyword evidence="5" id="KW-1185">Reference proteome</keyword>
<dbReference type="GO" id="GO:0030267">
    <property type="term" value="F:glyoxylate reductase (NADPH) activity"/>
    <property type="evidence" value="ECO:0007669"/>
    <property type="project" value="UniProtKB-EC"/>
</dbReference>
<dbReference type="RefSeq" id="WP_088917146.1">
    <property type="nucleotide sequence ID" value="NZ_CP018632.1"/>
</dbReference>
<dbReference type="PANTHER" id="PTHR43333">
    <property type="entry name" value="2-HACID_DH_C DOMAIN-CONTAINING PROTEIN"/>
    <property type="match status" value="1"/>
</dbReference>
<keyword evidence="4" id="KW-0670">Pyruvate</keyword>
<dbReference type="SUPFAM" id="SSF51735">
    <property type="entry name" value="NAD(P)-binding Rossmann-fold domains"/>
    <property type="match status" value="1"/>
</dbReference>
<dbReference type="EC" id="1.1.1.79" evidence="4"/>
<dbReference type="Pfam" id="PF02826">
    <property type="entry name" value="2-Hacid_dh_C"/>
    <property type="match status" value="1"/>
</dbReference>
<protein>
    <submittedName>
        <fullName evidence="4">Glyoxylate/hydroxypyruvate reductase A</fullName>
        <ecNumber evidence="4">1.1.1.79</ecNumber>
    </submittedName>
</protein>
<sequence>MSILFYCEGDDGQLLQTFRHRLPDHVIIDWSCERTEADPSDITAAIVWMPPVDFFDNTPRLQTVYAFSAGVDHLLLHTGLPSQATIVRLRDAGMAQQMAEYALYGVLHFQRQMGLLRSAQRQKHWAQDDIKAISAAHVRIGILGAGALGLQVAERMALNNYPVTCWSRSARINEKVRCVNGEQALGDFLNSSDVLICLLPLTDATTGILNAGLFDQLPQGAFLINPGRGAHLVEQDLLDALESGRLSGALLDVFSLEPLPEEHPFWHHNDIIITPHVAAQSLVDESVDQVIESIRTIERGELPDGVVDTQRGY</sequence>
<dbReference type="Gene3D" id="3.40.50.720">
    <property type="entry name" value="NAD(P)-binding Rossmann-like Domain"/>
    <property type="match status" value="2"/>
</dbReference>
<evidence type="ECO:0000256" key="1">
    <source>
        <dbReference type="ARBA" id="ARBA00023002"/>
    </source>
</evidence>
<dbReference type="PANTHER" id="PTHR43333:SF1">
    <property type="entry name" value="D-ISOMER SPECIFIC 2-HYDROXYACID DEHYDROGENASE NAD-BINDING DOMAIN-CONTAINING PROTEIN"/>
    <property type="match status" value="1"/>
</dbReference>
<proteinExistence type="predicted"/>
<evidence type="ECO:0000256" key="2">
    <source>
        <dbReference type="ARBA" id="ARBA00023027"/>
    </source>
</evidence>
<dbReference type="AlphaFoldDB" id="A0A2Z2NX78"/>
<dbReference type="PROSITE" id="PS00671">
    <property type="entry name" value="D_2_HYDROXYACID_DH_3"/>
    <property type="match status" value="1"/>
</dbReference>
<dbReference type="InterPro" id="IPR036291">
    <property type="entry name" value="NAD(P)-bd_dom_sf"/>
</dbReference>
<dbReference type="GO" id="GO:0051287">
    <property type="term" value="F:NAD binding"/>
    <property type="evidence" value="ECO:0007669"/>
    <property type="project" value="InterPro"/>
</dbReference>
<dbReference type="InterPro" id="IPR006140">
    <property type="entry name" value="D-isomer_DH_NAD-bd"/>
</dbReference>
<accession>A0A2Z2NX78</accession>
<organism evidence="4 5">
    <name type="scientific">Granulosicoccus antarcticus IMCC3135</name>
    <dbReference type="NCBI Taxonomy" id="1192854"/>
    <lineage>
        <taxon>Bacteria</taxon>
        <taxon>Pseudomonadati</taxon>
        <taxon>Pseudomonadota</taxon>
        <taxon>Gammaproteobacteria</taxon>
        <taxon>Chromatiales</taxon>
        <taxon>Granulosicoccaceae</taxon>
        <taxon>Granulosicoccus</taxon>
    </lineage>
</organism>
<keyword evidence="1 4" id="KW-0560">Oxidoreductase</keyword>
<evidence type="ECO:0000313" key="5">
    <source>
        <dbReference type="Proteomes" id="UP000250079"/>
    </source>
</evidence>
<keyword evidence="2" id="KW-0520">NAD</keyword>
<evidence type="ECO:0000313" key="4">
    <source>
        <dbReference type="EMBL" id="ASJ71754.1"/>
    </source>
</evidence>
<dbReference type="InterPro" id="IPR029753">
    <property type="entry name" value="D-isomer_DH_CS"/>
</dbReference>
<evidence type="ECO:0000259" key="3">
    <source>
        <dbReference type="Pfam" id="PF02826"/>
    </source>
</evidence>
<dbReference type="OrthoDB" id="9787219at2"/>
<gene>
    <name evidence="4" type="primary">ghrA_1</name>
    <name evidence="4" type="ORF">IMCC3135_08255</name>
</gene>
<dbReference type="EMBL" id="CP018632">
    <property type="protein sequence ID" value="ASJ71754.1"/>
    <property type="molecule type" value="Genomic_DNA"/>
</dbReference>
<reference evidence="4 5" key="1">
    <citation type="submission" date="2016-12" db="EMBL/GenBank/DDBJ databases">
        <authorList>
            <person name="Song W.-J."/>
            <person name="Kurnit D.M."/>
        </authorList>
    </citation>
    <scope>NUCLEOTIDE SEQUENCE [LARGE SCALE GENOMIC DNA]</scope>
    <source>
        <strain evidence="4 5">IMCC3135</strain>
    </source>
</reference>
<feature type="domain" description="D-isomer specific 2-hydroxyacid dehydrogenase NAD-binding" evidence="3">
    <location>
        <begin position="106"/>
        <end position="278"/>
    </location>
</feature>
<dbReference type="KEGG" id="gai:IMCC3135_08255"/>
<dbReference type="Proteomes" id="UP000250079">
    <property type="component" value="Chromosome"/>
</dbReference>
<dbReference type="CDD" id="cd12164">
    <property type="entry name" value="GDH_like_2"/>
    <property type="match status" value="1"/>
</dbReference>
<name>A0A2Z2NX78_9GAMM</name>